<comment type="caution">
    <text evidence="1">The sequence shown here is derived from an EMBL/GenBank/DDBJ whole genome shotgun (WGS) entry which is preliminary data.</text>
</comment>
<dbReference type="InterPro" id="IPR040521">
    <property type="entry name" value="KDZ"/>
</dbReference>
<reference evidence="1" key="1">
    <citation type="journal article" date="2020" name="New Phytol.">
        <title>Comparative genomics reveals dynamic genome evolution in host specialist ectomycorrhizal fungi.</title>
        <authorList>
            <person name="Lofgren L.A."/>
            <person name="Nguyen N.H."/>
            <person name="Vilgalys R."/>
            <person name="Ruytinx J."/>
            <person name="Liao H.L."/>
            <person name="Branco S."/>
            <person name="Kuo A."/>
            <person name="LaButti K."/>
            <person name="Lipzen A."/>
            <person name="Andreopoulos W."/>
            <person name="Pangilinan J."/>
            <person name="Riley R."/>
            <person name="Hundley H."/>
            <person name="Na H."/>
            <person name="Barry K."/>
            <person name="Grigoriev I.V."/>
            <person name="Stajich J.E."/>
            <person name="Kennedy P.G."/>
        </authorList>
    </citation>
    <scope>NUCLEOTIDE SEQUENCE</scope>
    <source>
        <strain evidence="1">S12</strain>
    </source>
</reference>
<evidence type="ECO:0000313" key="1">
    <source>
        <dbReference type="EMBL" id="KAG1797809.1"/>
    </source>
</evidence>
<evidence type="ECO:0000313" key="2">
    <source>
        <dbReference type="Proteomes" id="UP000719766"/>
    </source>
</evidence>
<organism evidence="1 2">
    <name type="scientific">Suillus plorans</name>
    <dbReference type="NCBI Taxonomy" id="116603"/>
    <lineage>
        <taxon>Eukaryota</taxon>
        <taxon>Fungi</taxon>
        <taxon>Dikarya</taxon>
        <taxon>Basidiomycota</taxon>
        <taxon>Agaricomycotina</taxon>
        <taxon>Agaricomycetes</taxon>
        <taxon>Agaricomycetidae</taxon>
        <taxon>Boletales</taxon>
        <taxon>Suillineae</taxon>
        <taxon>Suillaceae</taxon>
        <taxon>Suillus</taxon>
    </lineage>
</organism>
<name>A0A9P7DLL1_9AGAM</name>
<dbReference type="AlphaFoldDB" id="A0A9P7DLL1"/>
<dbReference type="RefSeq" id="XP_041162762.1">
    <property type="nucleotide sequence ID" value="XM_041297570.1"/>
</dbReference>
<dbReference type="Pfam" id="PF18758">
    <property type="entry name" value="KDZ"/>
    <property type="match status" value="1"/>
</dbReference>
<proteinExistence type="predicted"/>
<sequence length="98" mass="11098">MYVNSTKYPLTTINELLNVFGHNKAIGCSLVKIVAASSIYDKAADHHLLLVVNVFHEHIYNHKCQLQHHLLYLCRLGLEDLETCKYIFVGSNTAASRI</sequence>
<dbReference type="EMBL" id="JABBWE010000015">
    <property type="protein sequence ID" value="KAG1797809.1"/>
    <property type="molecule type" value="Genomic_DNA"/>
</dbReference>
<dbReference type="GeneID" id="64591334"/>
<dbReference type="Proteomes" id="UP000719766">
    <property type="component" value="Unassembled WGS sequence"/>
</dbReference>
<keyword evidence="2" id="KW-1185">Reference proteome</keyword>
<gene>
    <name evidence="1" type="ORF">HD556DRAFT_1233127</name>
</gene>
<accession>A0A9P7DLL1</accession>
<dbReference type="OrthoDB" id="2505969at2759"/>
<protein>
    <submittedName>
        <fullName evidence="1">Uncharacterized protein</fullName>
    </submittedName>
</protein>